<keyword evidence="3" id="KW-1185">Reference proteome</keyword>
<dbReference type="HOGENOM" id="CLU_114955_0_1_5"/>
<dbReference type="Gene3D" id="1.25.40.10">
    <property type="entry name" value="Tetratricopeptide repeat domain"/>
    <property type="match status" value="1"/>
</dbReference>
<accession>A3VKZ0</accession>
<dbReference type="Proteomes" id="UP000002931">
    <property type="component" value="Unassembled WGS sequence"/>
</dbReference>
<dbReference type="RefSeq" id="WP_008329317.1">
    <property type="nucleotide sequence ID" value="NZ_CH902578.1"/>
</dbReference>
<organism evidence="2 3">
    <name type="scientific">Maritimibacter alkaliphilus HTCC2654</name>
    <dbReference type="NCBI Taxonomy" id="314271"/>
    <lineage>
        <taxon>Bacteria</taxon>
        <taxon>Pseudomonadati</taxon>
        <taxon>Pseudomonadota</taxon>
        <taxon>Alphaproteobacteria</taxon>
        <taxon>Rhodobacterales</taxon>
        <taxon>Roseobacteraceae</taxon>
        <taxon>Maritimibacter</taxon>
    </lineage>
</organism>
<dbReference type="SUPFAM" id="SSF48452">
    <property type="entry name" value="TPR-like"/>
    <property type="match status" value="1"/>
</dbReference>
<protein>
    <recommendedName>
        <fullName evidence="4">Tetratricopeptide repeat protein</fullName>
    </recommendedName>
</protein>
<keyword evidence="1" id="KW-0732">Signal</keyword>
<dbReference type="OrthoDB" id="8592798at2"/>
<evidence type="ECO:0000313" key="2">
    <source>
        <dbReference type="EMBL" id="EAQ11040.1"/>
    </source>
</evidence>
<feature type="signal peptide" evidence="1">
    <location>
        <begin position="1"/>
        <end position="18"/>
    </location>
</feature>
<reference evidence="2 3" key="1">
    <citation type="journal article" date="2010" name="J. Bacteriol.">
        <title>Genome sequences of Pelagibaca bermudensis HTCC2601T and Maritimibacter alkaliphilus HTCC2654T, the type strains of two marine Roseobacter genera.</title>
        <authorList>
            <person name="Thrash J.C."/>
            <person name="Cho J.C."/>
            <person name="Ferriera S."/>
            <person name="Johnson J."/>
            <person name="Vergin K.L."/>
            <person name="Giovannoni S.J."/>
        </authorList>
    </citation>
    <scope>NUCLEOTIDE SEQUENCE [LARGE SCALE GENOMIC DNA]</scope>
    <source>
        <strain evidence="2 3">HTCC2654</strain>
    </source>
</reference>
<evidence type="ECO:0000256" key="1">
    <source>
        <dbReference type="SAM" id="SignalP"/>
    </source>
</evidence>
<evidence type="ECO:0008006" key="4">
    <source>
        <dbReference type="Google" id="ProtNLM"/>
    </source>
</evidence>
<dbReference type="EMBL" id="AAMT01000020">
    <property type="protein sequence ID" value="EAQ11040.1"/>
    <property type="molecule type" value="Genomic_DNA"/>
</dbReference>
<proteinExistence type="predicted"/>
<dbReference type="eggNOG" id="COG0457">
    <property type="taxonomic scope" value="Bacteria"/>
</dbReference>
<evidence type="ECO:0000313" key="3">
    <source>
        <dbReference type="Proteomes" id="UP000002931"/>
    </source>
</evidence>
<gene>
    <name evidence="2" type="ORF">RB2654_05130</name>
</gene>
<dbReference type="InterPro" id="IPR011990">
    <property type="entry name" value="TPR-like_helical_dom_sf"/>
</dbReference>
<dbReference type="AlphaFoldDB" id="A3VKZ0"/>
<comment type="caution">
    <text evidence="2">The sequence shown here is derived from an EMBL/GenBank/DDBJ whole genome shotgun (WGS) entry which is preliminary data.</text>
</comment>
<feature type="chain" id="PRO_5002660502" description="Tetratricopeptide repeat protein" evidence="1">
    <location>
        <begin position="19"/>
        <end position="177"/>
    </location>
</feature>
<sequence>MRTTFLAAALALPAAAFAAGSDNDSTPTTTETTTQCSEGMVWDANLGQCVAPKESSLTDDALYEAVRELAYAGRYADTLNVLAAMSDQSDDRVLTYRGFVARNTGDLEGGEAFYRAAIEANPDNLLARSYMGQGYVVEGRVDEAYAQLVEIRARGGEGSWPARALETAIRTGVTTNY</sequence>
<name>A3VKZ0_9RHOB</name>
<dbReference type="STRING" id="314271.RB2654_05130"/>